<gene>
    <name evidence="1" type="ORF">PMA3_00780</name>
</gene>
<dbReference type="EMBL" id="CP014870">
    <property type="protein sequence ID" value="ANJ53757.1"/>
    <property type="molecule type" value="Genomic_DNA"/>
</dbReference>
<proteinExistence type="predicted"/>
<evidence type="ECO:0000313" key="1">
    <source>
        <dbReference type="EMBL" id="ANJ53757.1"/>
    </source>
</evidence>
<sequence>MLAMGVNDDACFLNERAALRLFASKLAPTGEGLCDPKPGENASFNFTLVDRLAHPHIGATDA</sequence>
<organism evidence="1 2">
    <name type="scientific">Pseudomonas silesiensis</name>
    <dbReference type="NCBI Taxonomy" id="1853130"/>
    <lineage>
        <taxon>Bacteria</taxon>
        <taxon>Pseudomonadati</taxon>
        <taxon>Pseudomonadota</taxon>
        <taxon>Gammaproteobacteria</taxon>
        <taxon>Pseudomonadales</taxon>
        <taxon>Pseudomonadaceae</taxon>
        <taxon>Pseudomonas</taxon>
    </lineage>
</organism>
<dbReference type="Proteomes" id="UP000078354">
    <property type="component" value="Chromosome"/>
</dbReference>
<reference evidence="1 2" key="1">
    <citation type="journal article" date="2018" name="Syst. Appl. Microbiol.">
        <title>Pseudomonas silesiensis sp. nov. strain A3T isolated from a biological pesticide sewage treatment plant and analysis of the complete genome sequence.</title>
        <authorList>
            <person name="Kaminski M.A."/>
            <person name="Furmanczyk E.M."/>
            <person name="Sobczak A."/>
            <person name="Dziembowski A."/>
            <person name="Lipinski L."/>
        </authorList>
    </citation>
    <scope>NUCLEOTIDE SEQUENCE [LARGE SCALE GENOMIC DNA]</scope>
    <source>
        <strain evidence="1 2">A3</strain>
    </source>
</reference>
<protein>
    <submittedName>
        <fullName evidence="1">Uncharacterized protein</fullName>
    </submittedName>
</protein>
<dbReference type="STRING" id="1853130.PMA3_00780"/>
<keyword evidence="2" id="KW-1185">Reference proteome</keyword>
<accession>A0A191YLK5</accession>
<name>A0A191YLK5_9PSED</name>
<dbReference type="KEGG" id="psil:PMA3_00780"/>
<dbReference type="AlphaFoldDB" id="A0A191YLK5"/>
<evidence type="ECO:0000313" key="2">
    <source>
        <dbReference type="Proteomes" id="UP000078354"/>
    </source>
</evidence>